<accession>A0A2P8DAF8</accession>
<feature type="chain" id="PRO_5015172285" evidence="1">
    <location>
        <begin position="22"/>
        <end position="234"/>
    </location>
</feature>
<evidence type="ECO:0000256" key="1">
    <source>
        <dbReference type="SAM" id="SignalP"/>
    </source>
</evidence>
<sequence length="234" mass="26414">MKLLKCLLCSLALLKLAPAHAQHEKPNLEKDLAQYEAERKAGTLSYEAAMKYGELFRDSRIMDRTAAAMYRDKAFEAFKEAGLRQPGDVAASFNMGTVAYSKWTELADSVFTNNARVKTLTAERVAEKDPQKKAASDAAFKEQLDHYKKINATLEPLADVRLDEAIACFTKVYVSLKDKAVKSDTENSLYKKSISLLEHLHAHKRDSYKGKNVKGYDEQDARVKQYKGLQEKLK</sequence>
<keyword evidence="3" id="KW-1185">Reference proteome</keyword>
<evidence type="ECO:0000313" key="2">
    <source>
        <dbReference type="EMBL" id="PSK94195.1"/>
    </source>
</evidence>
<reference evidence="2 3" key="1">
    <citation type="submission" date="2018-03" db="EMBL/GenBank/DDBJ databases">
        <title>Genomic Encyclopedia of Type Strains, Phase III (KMG-III): the genomes of soil and plant-associated and newly described type strains.</title>
        <authorList>
            <person name="Whitman W."/>
        </authorList>
    </citation>
    <scope>NUCLEOTIDE SEQUENCE [LARGE SCALE GENOMIC DNA]</scope>
    <source>
        <strain evidence="2 3">CGMCC 1.12700</strain>
    </source>
</reference>
<gene>
    <name evidence="2" type="ORF">B0I18_101350</name>
</gene>
<comment type="caution">
    <text evidence="2">The sequence shown here is derived from an EMBL/GenBank/DDBJ whole genome shotgun (WGS) entry which is preliminary data.</text>
</comment>
<keyword evidence="1" id="KW-0732">Signal</keyword>
<dbReference type="Proteomes" id="UP000240572">
    <property type="component" value="Unassembled WGS sequence"/>
</dbReference>
<organism evidence="2 3">
    <name type="scientific">Taibaiella chishuiensis</name>
    <dbReference type="NCBI Taxonomy" id="1434707"/>
    <lineage>
        <taxon>Bacteria</taxon>
        <taxon>Pseudomonadati</taxon>
        <taxon>Bacteroidota</taxon>
        <taxon>Chitinophagia</taxon>
        <taxon>Chitinophagales</taxon>
        <taxon>Chitinophagaceae</taxon>
        <taxon>Taibaiella</taxon>
    </lineage>
</organism>
<name>A0A2P8DAF8_9BACT</name>
<dbReference type="RefSeq" id="WP_106520919.1">
    <property type="nucleotide sequence ID" value="NZ_PYGD01000001.1"/>
</dbReference>
<proteinExistence type="predicted"/>
<protein>
    <submittedName>
        <fullName evidence="2">Uncharacterized protein</fullName>
    </submittedName>
</protein>
<dbReference type="EMBL" id="PYGD01000001">
    <property type="protein sequence ID" value="PSK94195.1"/>
    <property type="molecule type" value="Genomic_DNA"/>
</dbReference>
<feature type="signal peptide" evidence="1">
    <location>
        <begin position="1"/>
        <end position="21"/>
    </location>
</feature>
<evidence type="ECO:0000313" key="3">
    <source>
        <dbReference type="Proteomes" id="UP000240572"/>
    </source>
</evidence>
<dbReference type="AlphaFoldDB" id="A0A2P8DAF8"/>